<dbReference type="InterPro" id="IPR050259">
    <property type="entry name" value="SDR"/>
</dbReference>
<keyword evidence="2" id="KW-0560">Oxidoreductase</keyword>
<dbReference type="FunFam" id="3.40.50.720:FF:000173">
    <property type="entry name" value="3-oxoacyl-[acyl-carrier protein] reductase"/>
    <property type="match status" value="1"/>
</dbReference>
<comment type="similarity">
    <text evidence="1">Belongs to the short-chain dehydrogenases/reductases (SDR) family.</text>
</comment>
<feature type="domain" description="Ketoreductase" evidence="3">
    <location>
        <begin position="6"/>
        <end position="188"/>
    </location>
</feature>
<proteinExistence type="inferred from homology"/>
<dbReference type="GO" id="GO:0032787">
    <property type="term" value="P:monocarboxylic acid metabolic process"/>
    <property type="evidence" value="ECO:0007669"/>
    <property type="project" value="UniProtKB-ARBA"/>
</dbReference>
<dbReference type="PANTHER" id="PTHR42879:SF2">
    <property type="entry name" value="3-OXOACYL-[ACYL-CARRIER-PROTEIN] REDUCTASE FABG"/>
    <property type="match status" value="1"/>
</dbReference>
<reference evidence="5" key="1">
    <citation type="submission" date="2015-11" db="EMBL/GenBank/DDBJ databases">
        <authorList>
            <person name="Varghese N."/>
        </authorList>
    </citation>
    <scope>NUCLEOTIDE SEQUENCE [LARGE SCALE GENOMIC DNA]</scope>
    <source>
        <strain evidence="5">DSM 45899</strain>
    </source>
</reference>
<protein>
    <submittedName>
        <fullName evidence="4">NAD(P)-dependent dehydrogenase, short-chain alcohol dehydrogenase family</fullName>
    </submittedName>
</protein>
<dbReference type="GO" id="GO:0016491">
    <property type="term" value="F:oxidoreductase activity"/>
    <property type="evidence" value="ECO:0007669"/>
    <property type="project" value="UniProtKB-KW"/>
</dbReference>
<dbReference type="InterPro" id="IPR057326">
    <property type="entry name" value="KR_dom"/>
</dbReference>
<dbReference type="PRINTS" id="PR00080">
    <property type="entry name" value="SDRFAMILY"/>
</dbReference>
<dbReference type="SUPFAM" id="SSF51735">
    <property type="entry name" value="NAD(P)-binding Rossmann-fold domains"/>
    <property type="match status" value="1"/>
</dbReference>
<evidence type="ECO:0000313" key="5">
    <source>
        <dbReference type="Proteomes" id="UP000198802"/>
    </source>
</evidence>
<dbReference type="PANTHER" id="PTHR42879">
    <property type="entry name" value="3-OXOACYL-(ACYL-CARRIER-PROTEIN) REDUCTASE"/>
    <property type="match status" value="1"/>
</dbReference>
<dbReference type="Gene3D" id="3.40.50.720">
    <property type="entry name" value="NAD(P)-binding Rossmann-like Domain"/>
    <property type="match status" value="1"/>
</dbReference>
<dbReference type="PROSITE" id="PS00061">
    <property type="entry name" value="ADH_SHORT"/>
    <property type="match status" value="1"/>
</dbReference>
<dbReference type="PRINTS" id="PR00081">
    <property type="entry name" value="GDHRDH"/>
</dbReference>
<keyword evidence="5" id="KW-1185">Reference proteome</keyword>
<dbReference type="InterPro" id="IPR002347">
    <property type="entry name" value="SDR_fam"/>
</dbReference>
<gene>
    <name evidence="4" type="ORF">Ga0074812_15114</name>
</gene>
<sequence>MSRLSRVAVVTGGASGLGLSICAHLARQGSAVGVLDLDSDAAERAAARLRSGGSRAVAVGVDVADRASVDKAFEVVRAELGPVGILVTSAGVSGFVPFEELTYEVWSRALDVNLTGTFHCAQAAITDMTAAGWGRIVTISSAAGQTGVARQAHYAASKGGVIALTKTLALEYAASGITVNTIPPFTADTPMLRSMQASKHLPRAETLARMVPAGRLGTGDDIAAVCAFLCTDEAGYLTGQVIAVNGGALT</sequence>
<dbReference type="NCBIfam" id="NF009466">
    <property type="entry name" value="PRK12826.1-2"/>
    <property type="match status" value="1"/>
</dbReference>
<dbReference type="InterPro" id="IPR036291">
    <property type="entry name" value="NAD(P)-bd_dom_sf"/>
</dbReference>
<evidence type="ECO:0000256" key="1">
    <source>
        <dbReference type="ARBA" id="ARBA00006484"/>
    </source>
</evidence>
<dbReference type="SMART" id="SM00822">
    <property type="entry name" value="PKS_KR"/>
    <property type="match status" value="1"/>
</dbReference>
<dbReference type="InterPro" id="IPR020904">
    <property type="entry name" value="Sc_DH/Rdtase_CS"/>
</dbReference>
<evidence type="ECO:0000256" key="2">
    <source>
        <dbReference type="ARBA" id="ARBA00023002"/>
    </source>
</evidence>
<organism evidence="4 5">
    <name type="scientific">Parafrankia irregularis</name>
    <dbReference type="NCBI Taxonomy" id="795642"/>
    <lineage>
        <taxon>Bacteria</taxon>
        <taxon>Bacillati</taxon>
        <taxon>Actinomycetota</taxon>
        <taxon>Actinomycetes</taxon>
        <taxon>Frankiales</taxon>
        <taxon>Frankiaceae</taxon>
        <taxon>Parafrankia</taxon>
    </lineage>
</organism>
<dbReference type="Proteomes" id="UP000198802">
    <property type="component" value="Unassembled WGS sequence"/>
</dbReference>
<name>A0A0S4R0H0_9ACTN</name>
<dbReference type="AlphaFoldDB" id="A0A0S4R0H0"/>
<dbReference type="EMBL" id="FAOZ01000051">
    <property type="protein sequence ID" value="CUU60953.1"/>
    <property type="molecule type" value="Genomic_DNA"/>
</dbReference>
<evidence type="ECO:0000259" key="3">
    <source>
        <dbReference type="SMART" id="SM00822"/>
    </source>
</evidence>
<accession>A0A0S4R0H0</accession>
<evidence type="ECO:0000313" key="4">
    <source>
        <dbReference type="EMBL" id="CUU60953.1"/>
    </source>
</evidence>
<dbReference type="Pfam" id="PF13561">
    <property type="entry name" value="adh_short_C2"/>
    <property type="match status" value="1"/>
</dbReference>